<name>A0ABR5HIL6_9HYPH</name>
<evidence type="ECO:0008006" key="4">
    <source>
        <dbReference type="Google" id="ProtNLM"/>
    </source>
</evidence>
<evidence type="ECO:0000256" key="1">
    <source>
        <dbReference type="SAM" id="Phobius"/>
    </source>
</evidence>
<evidence type="ECO:0000313" key="3">
    <source>
        <dbReference type="Proteomes" id="UP000036471"/>
    </source>
</evidence>
<sequence length="89" mass="9522">MAYAFDTLGYSKALRAAGIPTDHAEAHAAAAREFIMVDLVTKEDLRAAKDELRSAMELETLRLTIRLGSMIVGGLVTTFGGLAALIKLT</sequence>
<keyword evidence="1" id="KW-0812">Transmembrane</keyword>
<accession>A0ABR5HIL6</accession>
<dbReference type="Proteomes" id="UP000036471">
    <property type="component" value="Unassembled WGS sequence"/>
</dbReference>
<keyword evidence="1" id="KW-0472">Membrane</keyword>
<gene>
    <name evidence="2" type="ORF">QR79_01775</name>
</gene>
<protein>
    <recommendedName>
        <fullName evidence="4">DUF1640 domain-containing protein</fullName>
    </recommendedName>
</protein>
<reference evidence="2 3" key="1">
    <citation type="submission" date="2014-11" db="EMBL/GenBank/DDBJ databases">
        <title>Comparative genomics of Methylobacterium species.</title>
        <authorList>
            <person name="Chaudhry V."/>
            <person name="Patil P.B."/>
        </authorList>
    </citation>
    <scope>NUCLEOTIDE SEQUENCE [LARGE SCALE GENOMIC DNA]</scope>
    <source>
        <strain evidence="2 3">SE3.6</strain>
    </source>
</reference>
<organism evidence="2 3">
    <name type="scientific">Methylobacterium indicum</name>
    <dbReference type="NCBI Taxonomy" id="1775910"/>
    <lineage>
        <taxon>Bacteria</taxon>
        <taxon>Pseudomonadati</taxon>
        <taxon>Pseudomonadota</taxon>
        <taxon>Alphaproteobacteria</taxon>
        <taxon>Hyphomicrobiales</taxon>
        <taxon>Methylobacteriaceae</taxon>
        <taxon>Methylobacterium</taxon>
    </lineage>
</organism>
<dbReference type="RefSeq" id="WP_048426628.1">
    <property type="nucleotide sequence ID" value="NZ_JTHF01000047.1"/>
</dbReference>
<dbReference type="EMBL" id="JTHG01000014">
    <property type="protein sequence ID" value="KMO26526.1"/>
    <property type="molecule type" value="Genomic_DNA"/>
</dbReference>
<comment type="caution">
    <text evidence="2">The sequence shown here is derived from an EMBL/GenBank/DDBJ whole genome shotgun (WGS) entry which is preliminary data.</text>
</comment>
<feature type="transmembrane region" description="Helical" evidence="1">
    <location>
        <begin position="63"/>
        <end position="86"/>
    </location>
</feature>
<keyword evidence="3" id="KW-1185">Reference proteome</keyword>
<proteinExistence type="predicted"/>
<keyword evidence="1" id="KW-1133">Transmembrane helix</keyword>
<evidence type="ECO:0000313" key="2">
    <source>
        <dbReference type="EMBL" id="KMO26526.1"/>
    </source>
</evidence>